<dbReference type="PANTHER" id="PTHR12815:SF47">
    <property type="entry name" value="TRANSLOCATION AND ASSEMBLY MODULE SUBUNIT TAMA"/>
    <property type="match status" value="1"/>
</dbReference>
<keyword evidence="3" id="KW-0732">Signal</keyword>
<evidence type="ECO:0000256" key="3">
    <source>
        <dbReference type="ARBA" id="ARBA00022729"/>
    </source>
</evidence>
<evidence type="ECO:0000313" key="8">
    <source>
        <dbReference type="Proteomes" id="UP000321291"/>
    </source>
</evidence>
<dbReference type="OrthoDB" id="9814535at2"/>
<gene>
    <name evidence="7" type="ORF">FSB73_14005</name>
</gene>
<evidence type="ECO:0000313" key="7">
    <source>
        <dbReference type="EMBL" id="QEC72624.1"/>
    </source>
</evidence>
<dbReference type="AlphaFoldDB" id="A0A5B8VM05"/>
<proteinExistence type="predicted"/>
<evidence type="ECO:0000256" key="4">
    <source>
        <dbReference type="ARBA" id="ARBA00023136"/>
    </source>
</evidence>
<dbReference type="Proteomes" id="UP000321291">
    <property type="component" value="Chromosome"/>
</dbReference>
<dbReference type="PANTHER" id="PTHR12815">
    <property type="entry name" value="SORTING AND ASSEMBLY MACHINERY SAMM50 PROTEIN FAMILY MEMBER"/>
    <property type="match status" value="1"/>
</dbReference>
<name>A0A5B8VM05_9BACT</name>
<dbReference type="EMBL" id="CP042434">
    <property type="protein sequence ID" value="QEC72624.1"/>
    <property type="molecule type" value="Genomic_DNA"/>
</dbReference>
<dbReference type="InterPro" id="IPR039910">
    <property type="entry name" value="D15-like"/>
</dbReference>
<sequence>MSSFLLIIFMQIKPTSHYKRTIQLWLAALIMGMSACVTVKNPPVGQPFVYDSKIELKSDNISKEEAKLLKTNLAEFWVDSLRSPKVQKYFVAYKIVSPPVFDTASISKSIQFMDSYMNSEGYYQASFKDSVQVDSTTAPGQKRVTVTIYVDPNKAMIIDSLGYALEDTALERIALEKRGATAIVPHKTKFTKQNIADELDRLVKNYRNLGYYRISRNNLIAETDTTDAALLKLTLDPFEQAIKMAQAAARNKENPSAVVLIKERPPEDTTLVRSRTNDFIRYRVGHINFFPETGGTEIPDSLLHQLSQFPHVYQTRTGHISIYDKEGKFVPRPMLNHLYMRQGDYYSDTGFYKTINNLSAIGAWQQVDYRNYLHGDSVDMNFFMVPAIKQNVTVDLEGSWNTGDFVSSSNMFGLALNMTHRNRNVWKRAIQSLTNLRTGVELNLTKSSSYSNRLLQTLQIAGSHSYSFPRFITPWHIRSRNLDAIRTVVSVNGSYTDRKDYFQFRSFVTNWGYEWKKGNASWQYRPINFELYSLDVMEGLTQAMKYNPYLKNAFNTGTVLSQQLNYNITYPNKRFPGNNYFRFGIEESGTLFGLIPALKDEIYRYFRVEGEYIKHFDFDKTQLALRGFAGVGINYSGNADKFGRELPFYKQFIAGGPNSMRAWGLRQLGLGSSLQSDTSSTFRDRYGDMQLELNLEYRYPLFSIGGVKFNGAVFTDIGNIWNIRKEESLPDAEFSIGRLGKDIAIAMGTGLRMDFNFVVIRVDFGLKLKDPARISNDGWMSIKHFTWRNHEFEDQMANNPITHKPLVRNNYGIQLGIGLPF</sequence>
<evidence type="ECO:0000256" key="1">
    <source>
        <dbReference type="ARBA" id="ARBA00004370"/>
    </source>
</evidence>
<evidence type="ECO:0000256" key="2">
    <source>
        <dbReference type="ARBA" id="ARBA00022692"/>
    </source>
</evidence>
<dbReference type="GO" id="GO:0019867">
    <property type="term" value="C:outer membrane"/>
    <property type="evidence" value="ECO:0007669"/>
    <property type="project" value="InterPro"/>
</dbReference>
<evidence type="ECO:0000256" key="5">
    <source>
        <dbReference type="ARBA" id="ARBA00023237"/>
    </source>
</evidence>
<dbReference type="Gene3D" id="2.40.160.50">
    <property type="entry name" value="membrane protein fhac: a member of the omp85/tpsb transporter family"/>
    <property type="match status" value="1"/>
</dbReference>
<dbReference type="RefSeq" id="WP_146783393.1">
    <property type="nucleotide sequence ID" value="NZ_CP042434.1"/>
</dbReference>
<feature type="domain" description="Bacterial surface antigen (D15)" evidence="6">
    <location>
        <begin position="508"/>
        <end position="773"/>
    </location>
</feature>
<comment type="subcellular location">
    <subcellularLocation>
        <location evidence="1">Membrane</location>
    </subcellularLocation>
</comment>
<dbReference type="KEGG" id="agi:FSB73_14005"/>
<reference evidence="7 8" key="1">
    <citation type="journal article" date="2017" name="Int. J. Syst. Evol. Microbiol.">
        <title>Arachidicoccus ginsenosidivorans sp. nov., with ginsenoside-converting activity isolated from ginseng cultivating soil.</title>
        <authorList>
            <person name="Siddiqi M.Z."/>
            <person name="Aslam Z."/>
            <person name="Im W.T."/>
        </authorList>
    </citation>
    <scope>NUCLEOTIDE SEQUENCE [LARGE SCALE GENOMIC DNA]</scope>
    <source>
        <strain evidence="7 8">Gsoil 809</strain>
    </source>
</reference>
<keyword evidence="2" id="KW-0812">Transmembrane</keyword>
<keyword evidence="5" id="KW-0998">Cell outer membrane</keyword>
<organism evidence="7 8">
    <name type="scientific">Arachidicoccus ginsenosidivorans</name>
    <dbReference type="NCBI Taxonomy" id="496057"/>
    <lineage>
        <taxon>Bacteria</taxon>
        <taxon>Pseudomonadati</taxon>
        <taxon>Bacteroidota</taxon>
        <taxon>Chitinophagia</taxon>
        <taxon>Chitinophagales</taxon>
        <taxon>Chitinophagaceae</taxon>
        <taxon>Arachidicoccus</taxon>
    </lineage>
</organism>
<evidence type="ECO:0000259" key="6">
    <source>
        <dbReference type="Pfam" id="PF01103"/>
    </source>
</evidence>
<protein>
    <submittedName>
        <fullName evidence="7">BamA/TamA family outer membrane protein</fullName>
    </submittedName>
</protein>
<accession>A0A5B8VM05</accession>
<dbReference type="InterPro" id="IPR000184">
    <property type="entry name" value="Bac_surfAg_D15"/>
</dbReference>
<dbReference type="Pfam" id="PF01103">
    <property type="entry name" value="Omp85"/>
    <property type="match status" value="1"/>
</dbReference>
<keyword evidence="8" id="KW-1185">Reference proteome</keyword>
<keyword evidence="4" id="KW-0472">Membrane</keyword>